<dbReference type="PIRSF" id="PIRSF037227">
    <property type="entry name" value="Aminobenzoyl-glu_utiliz_pB"/>
    <property type="match status" value="1"/>
</dbReference>
<dbReference type="EMBL" id="QFBC01000008">
    <property type="protein sequence ID" value="PWE54834.1"/>
    <property type="molecule type" value="Genomic_DNA"/>
</dbReference>
<dbReference type="Gene3D" id="3.30.70.360">
    <property type="match status" value="1"/>
</dbReference>
<dbReference type="SUPFAM" id="SSF55031">
    <property type="entry name" value="Bacterial exopeptidase dimerisation domain"/>
    <property type="match status" value="1"/>
</dbReference>
<evidence type="ECO:0000313" key="4">
    <source>
        <dbReference type="Proteomes" id="UP000245252"/>
    </source>
</evidence>
<gene>
    <name evidence="3" type="ORF">DEM27_17970</name>
</gene>
<reference evidence="3 4" key="1">
    <citation type="submission" date="2018-05" db="EMBL/GenBank/DDBJ databases">
        <title>The draft genome of strain NS-104.</title>
        <authorList>
            <person name="Hang P."/>
            <person name="Jiang J."/>
        </authorList>
    </citation>
    <scope>NUCLEOTIDE SEQUENCE [LARGE SCALE GENOMIC DNA]</scope>
    <source>
        <strain evidence="3 4">NS-104</strain>
    </source>
</reference>
<dbReference type="GO" id="GO:0016805">
    <property type="term" value="F:dipeptidase activity"/>
    <property type="evidence" value="ECO:0007669"/>
    <property type="project" value="TreeGrafter"/>
</dbReference>
<evidence type="ECO:0000313" key="3">
    <source>
        <dbReference type="EMBL" id="PWE54834.1"/>
    </source>
</evidence>
<dbReference type="GO" id="GO:0046657">
    <property type="term" value="P:folic acid catabolic process"/>
    <property type="evidence" value="ECO:0007669"/>
    <property type="project" value="TreeGrafter"/>
</dbReference>
<comment type="caution">
    <text evidence="3">The sequence shown here is derived from an EMBL/GenBank/DDBJ whole genome shotgun (WGS) entry which is preliminary data.</text>
</comment>
<proteinExistence type="predicted"/>
<dbReference type="FunFam" id="3.30.70.360:FF:000004">
    <property type="entry name" value="Peptidase M20 domain-containing protein 2"/>
    <property type="match status" value="1"/>
</dbReference>
<protein>
    <submittedName>
        <fullName evidence="3">Amidohydrolase</fullName>
    </submittedName>
</protein>
<evidence type="ECO:0000256" key="1">
    <source>
        <dbReference type="ARBA" id="ARBA00022801"/>
    </source>
</evidence>
<dbReference type="Pfam" id="PF01546">
    <property type="entry name" value="Peptidase_M20"/>
    <property type="match status" value="1"/>
</dbReference>
<dbReference type="OrthoDB" id="9781032at2"/>
<sequence>MAPDEVSMSIFAAVEAHTPQFSHCSDAIWDEPELAFGEKTAADRLSRLLAAHGFAVTRGIAGMPTAFLAEWASAADAPHTVAFLGEYDALPGLAQTADLSAQVAAWPGTPGHGCGHHLLGAASALAAVALAETLNREGRPGRVRFYGCPAEEAGSGKVFLVRSGAFDDVDAAFTWHPHIVNEVDAETSLAFVEARFRFTGRAAHAAATPHLGRSALDAVELMSVGVNYLREHMPPDARVHSAITDTGGNAPNVVQATAEVVWLIRSPASADCEDVFARVCDIARGAGLMTGTTVAHAITDAGQNILLSRALMQAMERHLLAAGAPAPTPEDLAFAAELRGKAISEADIAGSLGGRPQALRAAPYHTAVLPLPADDRLAFVSTDVGDVSWVVPTVQCHTACYAIGTLFHTWQMVAQGKRAQAHAGLALAAKAMAATAAECLADPDLIARAKAELAERRGGRAYRSLLPPETGPALPA</sequence>
<dbReference type="AlphaFoldDB" id="A0A2U2DNE0"/>
<dbReference type="NCBIfam" id="TIGR01891">
    <property type="entry name" value="amidohydrolases"/>
    <property type="match status" value="1"/>
</dbReference>
<dbReference type="Proteomes" id="UP000245252">
    <property type="component" value="Unassembled WGS sequence"/>
</dbReference>
<dbReference type="SUPFAM" id="SSF53187">
    <property type="entry name" value="Zn-dependent exopeptidases"/>
    <property type="match status" value="1"/>
</dbReference>
<dbReference type="GO" id="GO:0005737">
    <property type="term" value="C:cytoplasm"/>
    <property type="evidence" value="ECO:0007669"/>
    <property type="project" value="TreeGrafter"/>
</dbReference>
<dbReference type="GO" id="GO:0071713">
    <property type="term" value="F:para-aminobenzoyl-glutamate hydrolase activity"/>
    <property type="evidence" value="ECO:0007669"/>
    <property type="project" value="TreeGrafter"/>
</dbReference>
<dbReference type="Gene3D" id="3.40.630.10">
    <property type="entry name" value="Zn peptidases"/>
    <property type="match status" value="1"/>
</dbReference>
<dbReference type="InterPro" id="IPR052030">
    <property type="entry name" value="Peptidase_M20/M20A_hydrolases"/>
</dbReference>
<dbReference type="InterPro" id="IPR036264">
    <property type="entry name" value="Bact_exopeptidase_dim_dom"/>
</dbReference>
<dbReference type="PANTHER" id="PTHR30575">
    <property type="entry name" value="PEPTIDASE M20"/>
    <property type="match status" value="1"/>
</dbReference>
<dbReference type="InterPro" id="IPR017439">
    <property type="entry name" value="Amidohydrolase"/>
</dbReference>
<dbReference type="InterPro" id="IPR017145">
    <property type="entry name" value="Aminobenzoyl-glu_utiliz_pB"/>
</dbReference>
<accession>A0A2U2DNE0</accession>
<feature type="domain" description="Peptidase M20 dimerisation" evidence="2">
    <location>
        <begin position="192"/>
        <end position="283"/>
    </location>
</feature>
<dbReference type="PANTHER" id="PTHR30575:SF0">
    <property type="entry name" value="XAA-ARG DIPEPTIDASE"/>
    <property type="match status" value="1"/>
</dbReference>
<evidence type="ECO:0000259" key="2">
    <source>
        <dbReference type="Pfam" id="PF07687"/>
    </source>
</evidence>
<keyword evidence="1 3" id="KW-0378">Hydrolase</keyword>
<organism evidence="3 4">
    <name type="scientific">Metarhizobium album</name>
    <dbReference type="NCBI Taxonomy" id="2182425"/>
    <lineage>
        <taxon>Bacteria</taxon>
        <taxon>Pseudomonadati</taxon>
        <taxon>Pseudomonadota</taxon>
        <taxon>Alphaproteobacteria</taxon>
        <taxon>Hyphomicrobiales</taxon>
        <taxon>Rhizobiaceae</taxon>
        <taxon>Metarhizobium</taxon>
    </lineage>
</organism>
<keyword evidence="4" id="KW-1185">Reference proteome</keyword>
<dbReference type="Pfam" id="PF07687">
    <property type="entry name" value="M20_dimer"/>
    <property type="match status" value="1"/>
</dbReference>
<name>A0A2U2DNE0_9HYPH</name>
<dbReference type="InterPro" id="IPR002933">
    <property type="entry name" value="Peptidase_M20"/>
</dbReference>
<dbReference type="InterPro" id="IPR011650">
    <property type="entry name" value="Peptidase_M20_dimer"/>
</dbReference>